<keyword evidence="4" id="KW-0812">Transmembrane</keyword>
<organism evidence="6 7">
    <name type="scientific">Calidifontibacter indicus</name>
    <dbReference type="NCBI Taxonomy" id="419650"/>
    <lineage>
        <taxon>Bacteria</taxon>
        <taxon>Bacillati</taxon>
        <taxon>Actinomycetota</taxon>
        <taxon>Actinomycetes</taxon>
        <taxon>Micrococcales</taxon>
        <taxon>Dermacoccaceae</taxon>
        <taxon>Calidifontibacter</taxon>
    </lineage>
</organism>
<gene>
    <name evidence="6" type="ORF">DFJ65_1838</name>
</gene>
<evidence type="ECO:0000313" key="7">
    <source>
        <dbReference type="Proteomes" id="UP000256253"/>
    </source>
</evidence>
<dbReference type="PANTHER" id="PTHR24421:SF63">
    <property type="entry name" value="SENSOR HISTIDINE KINASE DESK"/>
    <property type="match status" value="1"/>
</dbReference>
<dbReference type="AlphaFoldDB" id="A0A3D9UMX5"/>
<proteinExistence type="predicted"/>
<dbReference type="GO" id="GO:0046983">
    <property type="term" value="F:protein dimerization activity"/>
    <property type="evidence" value="ECO:0007669"/>
    <property type="project" value="InterPro"/>
</dbReference>
<dbReference type="GO" id="GO:0016020">
    <property type="term" value="C:membrane"/>
    <property type="evidence" value="ECO:0007669"/>
    <property type="project" value="InterPro"/>
</dbReference>
<keyword evidence="4" id="KW-0472">Membrane</keyword>
<dbReference type="PANTHER" id="PTHR24421">
    <property type="entry name" value="NITRATE/NITRITE SENSOR PROTEIN NARX-RELATED"/>
    <property type="match status" value="1"/>
</dbReference>
<sequence>MRRRGLPVSAVGANERVNDRMNDRVDRFDCADGSERARRVGSVLGLFWSCVWLIWLVPVFFDALNLDRPVLRYALAAAVVAFAGCYVAHFIARSAVFAETPTAEHPGLDRRGALTFAAMWILALILIFGVGESGLTAVVFAAVAALWTVRWPWALAICVASGVGLTIAMVVAPGWSFDFGGLIALGFATVAVLAAQAAARRQRALGVARIENAQLAVQAERNRMARDLHDILGHSLTVITIKAELAGRLMDVDPARARQEVADLERLSRSALADVRGAVEGFREISLAGELSRARSALNAAGIQASLPSSVEDVPEELREPFAWTVREAVTNVLRHSGATTCAITIGSERVSVQDNGVGHDGIASGEGLVGLRERARIAGLQLQVNLVQSNGVRVSMAAPEGNA</sequence>
<evidence type="ECO:0000256" key="2">
    <source>
        <dbReference type="ARBA" id="ARBA00022777"/>
    </source>
</evidence>
<evidence type="ECO:0000313" key="6">
    <source>
        <dbReference type="EMBL" id="REF30818.1"/>
    </source>
</evidence>
<reference evidence="6 7" key="1">
    <citation type="submission" date="2018-08" db="EMBL/GenBank/DDBJ databases">
        <title>Sequencing the genomes of 1000 actinobacteria strains.</title>
        <authorList>
            <person name="Klenk H.-P."/>
        </authorList>
    </citation>
    <scope>NUCLEOTIDE SEQUENCE [LARGE SCALE GENOMIC DNA]</scope>
    <source>
        <strain evidence="6 7">DSM 22967</strain>
    </source>
</reference>
<evidence type="ECO:0000259" key="5">
    <source>
        <dbReference type="Pfam" id="PF07730"/>
    </source>
</evidence>
<dbReference type="InterPro" id="IPR011712">
    <property type="entry name" value="Sig_transdc_His_kin_sub3_dim/P"/>
</dbReference>
<feature type="transmembrane region" description="Helical" evidence="4">
    <location>
        <begin position="113"/>
        <end position="145"/>
    </location>
</feature>
<keyword evidence="3" id="KW-0902">Two-component regulatory system</keyword>
<dbReference type="EMBL" id="QTUA01000001">
    <property type="protein sequence ID" value="REF30818.1"/>
    <property type="molecule type" value="Genomic_DNA"/>
</dbReference>
<keyword evidence="2 6" id="KW-0418">Kinase</keyword>
<dbReference type="GO" id="GO:0000155">
    <property type="term" value="F:phosphorelay sensor kinase activity"/>
    <property type="evidence" value="ECO:0007669"/>
    <property type="project" value="InterPro"/>
</dbReference>
<feature type="domain" description="Signal transduction histidine kinase subgroup 3 dimerisation and phosphoacceptor" evidence="5">
    <location>
        <begin position="220"/>
        <end position="285"/>
    </location>
</feature>
<evidence type="ECO:0000256" key="4">
    <source>
        <dbReference type="SAM" id="Phobius"/>
    </source>
</evidence>
<dbReference type="InterPro" id="IPR036890">
    <property type="entry name" value="HATPase_C_sf"/>
</dbReference>
<keyword evidence="4" id="KW-1133">Transmembrane helix</keyword>
<comment type="caution">
    <text evidence="6">The sequence shown here is derived from an EMBL/GenBank/DDBJ whole genome shotgun (WGS) entry which is preliminary data.</text>
</comment>
<protein>
    <submittedName>
        <fullName evidence="6">Two-component system sensor histidine kinase DesK</fullName>
    </submittedName>
</protein>
<feature type="transmembrane region" description="Helical" evidence="4">
    <location>
        <begin position="73"/>
        <end position="92"/>
    </location>
</feature>
<keyword evidence="1" id="KW-0808">Transferase</keyword>
<dbReference type="Gene3D" id="3.30.565.10">
    <property type="entry name" value="Histidine kinase-like ATPase, C-terminal domain"/>
    <property type="match status" value="1"/>
</dbReference>
<dbReference type="Gene3D" id="1.20.5.1930">
    <property type="match status" value="1"/>
</dbReference>
<feature type="transmembrane region" description="Helical" evidence="4">
    <location>
        <begin position="179"/>
        <end position="199"/>
    </location>
</feature>
<dbReference type="InterPro" id="IPR050482">
    <property type="entry name" value="Sensor_HK_TwoCompSys"/>
</dbReference>
<evidence type="ECO:0000256" key="1">
    <source>
        <dbReference type="ARBA" id="ARBA00022679"/>
    </source>
</evidence>
<feature type="transmembrane region" description="Helical" evidence="4">
    <location>
        <begin position="43"/>
        <end position="61"/>
    </location>
</feature>
<keyword evidence="7" id="KW-1185">Reference proteome</keyword>
<dbReference type="RefSeq" id="WP_170144046.1">
    <property type="nucleotide sequence ID" value="NZ_QTUA01000001.1"/>
</dbReference>
<dbReference type="Proteomes" id="UP000256253">
    <property type="component" value="Unassembled WGS sequence"/>
</dbReference>
<dbReference type="Pfam" id="PF07730">
    <property type="entry name" value="HisKA_3"/>
    <property type="match status" value="1"/>
</dbReference>
<dbReference type="CDD" id="cd16917">
    <property type="entry name" value="HATPase_UhpB-NarQ-NarX-like"/>
    <property type="match status" value="1"/>
</dbReference>
<evidence type="ECO:0000256" key="3">
    <source>
        <dbReference type="ARBA" id="ARBA00023012"/>
    </source>
</evidence>
<name>A0A3D9UMX5_9MICO</name>
<feature type="transmembrane region" description="Helical" evidence="4">
    <location>
        <begin position="151"/>
        <end position="172"/>
    </location>
</feature>
<accession>A0A3D9UMX5</accession>
<dbReference type="SUPFAM" id="SSF55874">
    <property type="entry name" value="ATPase domain of HSP90 chaperone/DNA topoisomerase II/histidine kinase"/>
    <property type="match status" value="1"/>
</dbReference>